<keyword evidence="2" id="KW-1133">Transmembrane helix</keyword>
<feature type="transmembrane region" description="Helical" evidence="2">
    <location>
        <begin position="178"/>
        <end position="200"/>
    </location>
</feature>
<evidence type="ECO:0000313" key="3">
    <source>
        <dbReference type="EMBL" id="TBO55931.1"/>
    </source>
</evidence>
<evidence type="ECO:0000256" key="1">
    <source>
        <dbReference type="SAM" id="MobiDB-lite"/>
    </source>
</evidence>
<proteinExistence type="predicted"/>
<evidence type="ECO:0008006" key="5">
    <source>
        <dbReference type="Google" id="ProtNLM"/>
    </source>
</evidence>
<keyword evidence="4" id="KW-1185">Reference proteome</keyword>
<gene>
    <name evidence="3" type="ORF">EYS09_30580</name>
</gene>
<dbReference type="InterPro" id="IPR045931">
    <property type="entry name" value="DUF6350"/>
</dbReference>
<accession>A0A4V2JHU4</accession>
<feature type="transmembrane region" description="Helical" evidence="2">
    <location>
        <begin position="136"/>
        <end position="158"/>
    </location>
</feature>
<keyword evidence="2" id="KW-0812">Transmembrane</keyword>
<organism evidence="3 4">
    <name type="scientific">Streptomyces kasugaensis</name>
    <dbReference type="NCBI Taxonomy" id="1946"/>
    <lineage>
        <taxon>Bacteria</taxon>
        <taxon>Bacillati</taxon>
        <taxon>Actinomycetota</taxon>
        <taxon>Actinomycetes</taxon>
        <taxon>Kitasatosporales</taxon>
        <taxon>Streptomycetaceae</taxon>
        <taxon>Streptomyces</taxon>
    </lineage>
</organism>
<reference evidence="3 4" key="1">
    <citation type="submission" date="2019-02" db="EMBL/GenBank/DDBJ databases">
        <title>Draft Genome Sequence of Streptomyces sp. AM-2504, identified by 16S rRNA comparative analysis as a Streptomyces Kasugaensis strain.</title>
        <authorList>
            <person name="Napolioni V."/>
            <person name="Giuliodori A.M."/>
            <person name="Spurio R."/>
            <person name="Fabbretti A."/>
        </authorList>
    </citation>
    <scope>NUCLEOTIDE SEQUENCE [LARGE SCALE GENOMIC DNA]</scope>
    <source>
        <strain evidence="3 4">AM-2504</strain>
    </source>
</reference>
<dbReference type="AlphaFoldDB" id="A0A4V2JHU4"/>
<dbReference type="RefSeq" id="WP_131125645.1">
    <property type="nucleotide sequence ID" value="NZ_SIXH01000416.1"/>
</dbReference>
<feature type="compositionally biased region" description="Low complexity" evidence="1">
    <location>
        <begin position="356"/>
        <end position="372"/>
    </location>
</feature>
<feature type="transmembrane region" description="Helical" evidence="2">
    <location>
        <begin position="221"/>
        <end position="246"/>
    </location>
</feature>
<keyword evidence="2" id="KW-0472">Membrane</keyword>
<protein>
    <recommendedName>
        <fullName evidence="5">Integral membrane protein</fullName>
    </recommendedName>
</protein>
<comment type="caution">
    <text evidence="3">The sequence shown here is derived from an EMBL/GenBank/DDBJ whole genome shotgun (WGS) entry which is preliminary data.</text>
</comment>
<feature type="transmembrane region" description="Helical" evidence="2">
    <location>
        <begin position="93"/>
        <end position="111"/>
    </location>
</feature>
<feature type="transmembrane region" description="Helical" evidence="2">
    <location>
        <begin position="266"/>
        <end position="285"/>
    </location>
</feature>
<feature type="transmembrane region" description="Helical" evidence="2">
    <location>
        <begin position="332"/>
        <end position="349"/>
    </location>
</feature>
<evidence type="ECO:0000256" key="2">
    <source>
        <dbReference type="SAM" id="Phobius"/>
    </source>
</evidence>
<feature type="region of interest" description="Disordered" evidence="1">
    <location>
        <begin position="1"/>
        <end position="20"/>
    </location>
</feature>
<sequence>MSDVSPLTDRGPTLSSQGRTAAQRSSAIGAALIGGVLAAGLGLGALAVAVLLVWIVAPYPDGDPSAALHIAADLWLLAHGGDLVRPGTHAGPAVPVALTPLLLTVLPVWLLHRAARHTLATADEDRTDAAAGRTGALARLGGLLAGYLLVAAGAVLYASTGPLRVVPLSALLCVPGTALVTFAGTAWHVLGGTGVGLRILAVRRIPAGLRNGVRAVVAAPWLATACRAATAATAALLIAGALLTVLSLGLHAGEVRHGLLRLATDWAGRCTVLLLCLALFPNAAVWGAAYGLGPGFTVGAGSLVGPLGTAGHPRLPYFPLLGALPDAGAGRPLTWAVAVMPVVAGVLLARRVAHSASGPGAAAGPDARTGPAAGDGSGAAGGAGAGPGGAYRPWGWWTTAAAAAAGAAGCGVAMAVLAAVSGGALGTRALAGFGPDWWFTGLAAAAWTA</sequence>
<feature type="region of interest" description="Disordered" evidence="1">
    <location>
        <begin position="356"/>
        <end position="380"/>
    </location>
</feature>
<dbReference type="Pfam" id="PF19877">
    <property type="entry name" value="DUF6350"/>
    <property type="match status" value="1"/>
</dbReference>
<name>A0A4V2JHU4_STRKA</name>
<feature type="transmembrane region" description="Helical" evidence="2">
    <location>
        <begin position="27"/>
        <end position="57"/>
    </location>
</feature>
<feature type="non-terminal residue" evidence="3">
    <location>
        <position position="449"/>
    </location>
</feature>
<dbReference type="EMBL" id="SIXH01000416">
    <property type="protein sequence ID" value="TBO55931.1"/>
    <property type="molecule type" value="Genomic_DNA"/>
</dbReference>
<dbReference type="Proteomes" id="UP000292452">
    <property type="component" value="Unassembled WGS sequence"/>
</dbReference>
<evidence type="ECO:0000313" key="4">
    <source>
        <dbReference type="Proteomes" id="UP000292452"/>
    </source>
</evidence>